<dbReference type="Proteomes" id="UP000275078">
    <property type="component" value="Unassembled WGS sequence"/>
</dbReference>
<name>A0A3N4H6T5_ASCIM</name>
<dbReference type="AlphaFoldDB" id="A0A3N4H6T5"/>
<reference evidence="2 3" key="1">
    <citation type="journal article" date="2018" name="Nat. Ecol. Evol.">
        <title>Pezizomycetes genomes reveal the molecular basis of ectomycorrhizal truffle lifestyle.</title>
        <authorList>
            <person name="Murat C."/>
            <person name="Payen T."/>
            <person name="Noel B."/>
            <person name="Kuo A."/>
            <person name="Morin E."/>
            <person name="Chen J."/>
            <person name="Kohler A."/>
            <person name="Krizsan K."/>
            <person name="Balestrini R."/>
            <person name="Da Silva C."/>
            <person name="Montanini B."/>
            <person name="Hainaut M."/>
            <person name="Levati E."/>
            <person name="Barry K.W."/>
            <person name="Belfiori B."/>
            <person name="Cichocki N."/>
            <person name="Clum A."/>
            <person name="Dockter R.B."/>
            <person name="Fauchery L."/>
            <person name="Guy J."/>
            <person name="Iotti M."/>
            <person name="Le Tacon F."/>
            <person name="Lindquist E.A."/>
            <person name="Lipzen A."/>
            <person name="Malagnac F."/>
            <person name="Mello A."/>
            <person name="Molinier V."/>
            <person name="Miyauchi S."/>
            <person name="Poulain J."/>
            <person name="Riccioni C."/>
            <person name="Rubini A."/>
            <person name="Sitrit Y."/>
            <person name="Splivallo R."/>
            <person name="Traeger S."/>
            <person name="Wang M."/>
            <person name="Zifcakova L."/>
            <person name="Wipf D."/>
            <person name="Zambonelli A."/>
            <person name="Paolocci F."/>
            <person name="Nowrousian M."/>
            <person name="Ottonello S."/>
            <person name="Baldrian P."/>
            <person name="Spatafora J.W."/>
            <person name="Henrissat B."/>
            <person name="Nagy L.G."/>
            <person name="Aury J.M."/>
            <person name="Wincker P."/>
            <person name="Grigoriev I.V."/>
            <person name="Bonfante P."/>
            <person name="Martin F.M."/>
        </authorList>
    </citation>
    <scope>NUCLEOTIDE SEQUENCE [LARGE SCALE GENOMIC DNA]</scope>
    <source>
        <strain evidence="2 3">RN42</strain>
    </source>
</reference>
<proteinExistence type="predicted"/>
<organism evidence="2 3">
    <name type="scientific">Ascobolus immersus RN42</name>
    <dbReference type="NCBI Taxonomy" id="1160509"/>
    <lineage>
        <taxon>Eukaryota</taxon>
        <taxon>Fungi</taxon>
        <taxon>Dikarya</taxon>
        <taxon>Ascomycota</taxon>
        <taxon>Pezizomycotina</taxon>
        <taxon>Pezizomycetes</taxon>
        <taxon>Pezizales</taxon>
        <taxon>Ascobolaceae</taxon>
        <taxon>Ascobolus</taxon>
    </lineage>
</organism>
<feature type="compositionally biased region" description="Low complexity" evidence="1">
    <location>
        <begin position="260"/>
        <end position="274"/>
    </location>
</feature>
<evidence type="ECO:0000313" key="2">
    <source>
        <dbReference type="EMBL" id="RPA70649.1"/>
    </source>
</evidence>
<gene>
    <name evidence="2" type="ORF">BJ508DRAFT_336956</name>
</gene>
<dbReference type="EMBL" id="ML120164">
    <property type="protein sequence ID" value="RPA70649.1"/>
    <property type="molecule type" value="Genomic_DNA"/>
</dbReference>
<sequence>MLDAPEIPVNRPNERAAATTGSSVTTGSSETSRTDVSERQSSGWQSQNGSKTTHSEHSESSSGVEDILRKLELNPAEFSYANCLLLQQISSFRDPLDWIPRRNHLEILGKNLLAHGFESQVCTAYRAAGKLATELLNQRWLVHQLLRKESYMNISAYHHARVQYELASDYEERIGFDNPSERQEREQYYSQEMEAARFNVAQIEFKLNELEVEIRRFACVRNELLVLGGEKNWWAIHPNNDMDYIVILKALSTGGGSETSGGSQSNDSSSSEAEGTGHSTSSFDPDDFNYVISPPISECNWIPDFQITFGAEQ</sequence>
<feature type="compositionally biased region" description="Polar residues" evidence="1">
    <location>
        <begin position="39"/>
        <end position="51"/>
    </location>
</feature>
<evidence type="ECO:0000313" key="3">
    <source>
        <dbReference type="Proteomes" id="UP000275078"/>
    </source>
</evidence>
<feature type="region of interest" description="Disordered" evidence="1">
    <location>
        <begin position="256"/>
        <end position="286"/>
    </location>
</feature>
<keyword evidence="3" id="KW-1185">Reference proteome</keyword>
<evidence type="ECO:0000256" key="1">
    <source>
        <dbReference type="SAM" id="MobiDB-lite"/>
    </source>
</evidence>
<accession>A0A3N4H6T5</accession>
<feature type="compositionally biased region" description="Low complexity" evidence="1">
    <location>
        <begin position="19"/>
        <end position="31"/>
    </location>
</feature>
<protein>
    <submittedName>
        <fullName evidence="2">Uncharacterized protein</fullName>
    </submittedName>
</protein>
<feature type="region of interest" description="Disordered" evidence="1">
    <location>
        <begin position="1"/>
        <end position="63"/>
    </location>
</feature>